<accession>A0A9W6VIG9</accession>
<dbReference type="InterPro" id="IPR036412">
    <property type="entry name" value="HAD-like_sf"/>
</dbReference>
<reference evidence="1" key="1">
    <citation type="submission" date="2023-03" db="EMBL/GenBank/DDBJ databases">
        <title>Amycolatopsis taiwanensis NBRC 103393.</title>
        <authorList>
            <person name="Ichikawa N."/>
            <person name="Sato H."/>
            <person name="Tonouchi N."/>
        </authorList>
    </citation>
    <scope>NUCLEOTIDE SEQUENCE</scope>
    <source>
        <strain evidence="1">NBRC 103393</strain>
    </source>
</reference>
<gene>
    <name evidence="1" type="ORF">Atai01_40950</name>
</gene>
<dbReference type="Gene3D" id="3.40.50.1000">
    <property type="entry name" value="HAD superfamily/HAD-like"/>
    <property type="match status" value="1"/>
</dbReference>
<dbReference type="InterPro" id="IPR023214">
    <property type="entry name" value="HAD_sf"/>
</dbReference>
<comment type="caution">
    <text evidence="1">The sequence shown here is derived from an EMBL/GenBank/DDBJ whole genome shotgun (WGS) entry which is preliminary data.</text>
</comment>
<dbReference type="AlphaFoldDB" id="A0A9W6VIG9"/>
<sequence>MDAIIFDLDGVLVDSEQTWDEVRRAVVAEHGGRWTDEATRAMQGMSTPEWARYLVEELGAALTPERIAEVVIERMADRYAGGPPVLPGAEDTVRAVAQRYPVAIASSSPPVLINAFLDATALTGAVRVAVSSEQVPAGKPAPDVYLEAARRLGVAPTSCAAVEDTTNGLRAAMAAGMTVFAVPNPHFPPDGEVLTKAAVVLGEIGELPRSLSALG</sequence>
<dbReference type="EMBL" id="BSTI01000008">
    <property type="protein sequence ID" value="GLY67476.1"/>
    <property type="molecule type" value="Genomic_DNA"/>
</dbReference>
<dbReference type="SFLD" id="SFLDG01129">
    <property type="entry name" value="C1.5:_HAD__Beta-PGM__Phosphata"/>
    <property type="match status" value="1"/>
</dbReference>
<name>A0A9W6VIG9_9PSEU</name>
<dbReference type="InterPro" id="IPR006439">
    <property type="entry name" value="HAD-SF_hydro_IA"/>
</dbReference>
<dbReference type="RefSeq" id="WP_285487820.1">
    <property type="nucleotide sequence ID" value="NZ_BSTI01000008.1"/>
</dbReference>
<evidence type="ECO:0000313" key="2">
    <source>
        <dbReference type="Proteomes" id="UP001165136"/>
    </source>
</evidence>
<dbReference type="Gene3D" id="1.10.150.240">
    <property type="entry name" value="Putative phosphatase, domain 2"/>
    <property type="match status" value="1"/>
</dbReference>
<dbReference type="SFLD" id="SFLDG01135">
    <property type="entry name" value="C1.5.6:_HAD__Beta-PGM__Phospha"/>
    <property type="match status" value="1"/>
</dbReference>
<dbReference type="InterPro" id="IPR023198">
    <property type="entry name" value="PGP-like_dom2"/>
</dbReference>
<dbReference type="Proteomes" id="UP001165136">
    <property type="component" value="Unassembled WGS sequence"/>
</dbReference>
<keyword evidence="2" id="KW-1185">Reference proteome</keyword>
<proteinExistence type="predicted"/>
<organism evidence="1 2">
    <name type="scientific">Amycolatopsis taiwanensis</name>
    <dbReference type="NCBI Taxonomy" id="342230"/>
    <lineage>
        <taxon>Bacteria</taxon>
        <taxon>Bacillati</taxon>
        <taxon>Actinomycetota</taxon>
        <taxon>Actinomycetes</taxon>
        <taxon>Pseudonocardiales</taxon>
        <taxon>Pseudonocardiaceae</taxon>
        <taxon>Amycolatopsis</taxon>
    </lineage>
</organism>
<dbReference type="Pfam" id="PF00702">
    <property type="entry name" value="Hydrolase"/>
    <property type="match status" value="1"/>
</dbReference>
<protein>
    <submittedName>
        <fullName evidence="1">Haloacid dehalogenase</fullName>
    </submittedName>
</protein>
<evidence type="ECO:0000313" key="1">
    <source>
        <dbReference type="EMBL" id="GLY67476.1"/>
    </source>
</evidence>
<dbReference type="NCBIfam" id="TIGR01509">
    <property type="entry name" value="HAD-SF-IA-v3"/>
    <property type="match status" value="1"/>
</dbReference>
<dbReference type="SFLD" id="SFLDS00003">
    <property type="entry name" value="Haloacid_Dehalogenase"/>
    <property type="match status" value="1"/>
</dbReference>
<dbReference type="SUPFAM" id="SSF56784">
    <property type="entry name" value="HAD-like"/>
    <property type="match status" value="1"/>
</dbReference>
<dbReference type="PANTHER" id="PTHR18901:SF38">
    <property type="entry name" value="PSEUDOURIDINE-5'-PHOSPHATASE"/>
    <property type="match status" value="1"/>
</dbReference>
<dbReference type="PANTHER" id="PTHR18901">
    <property type="entry name" value="2-DEOXYGLUCOSE-6-PHOSPHATE PHOSPHATASE 2"/>
    <property type="match status" value="1"/>
</dbReference>